<feature type="binding site" evidence="10">
    <location>
        <position position="149"/>
    </location>
    <ligand>
        <name>IMP</name>
        <dbReference type="ChEBI" id="CHEBI:58053"/>
        <note>ligand shared between dimeric partners</note>
    </ligand>
</feature>
<dbReference type="InterPro" id="IPR001114">
    <property type="entry name" value="Adenylosuccinate_synthetase"/>
</dbReference>
<keyword evidence="5 10" id="KW-0479">Metal-binding</keyword>
<feature type="binding site" evidence="10">
    <location>
        <position position="282"/>
    </location>
    <ligand>
        <name>IMP</name>
        <dbReference type="ChEBI" id="CHEBI:58053"/>
    </ligand>
</feature>
<dbReference type="Gene3D" id="1.10.300.10">
    <property type="entry name" value="Adenylosuccinate Synthetase, subunit A, domain 2"/>
    <property type="match status" value="1"/>
</dbReference>
<comment type="subunit">
    <text evidence="2 10">Homodimer.</text>
</comment>
<dbReference type="Pfam" id="PF00709">
    <property type="entry name" value="Adenylsucc_synt"/>
    <property type="match status" value="2"/>
</dbReference>
<feature type="active site" evidence="11">
    <location>
        <position position="146"/>
    </location>
</feature>
<comment type="pathway">
    <text evidence="10 12">Purine metabolism; AMP biosynthesis via de novo pathway; AMP from IMP: step 1/2.</text>
</comment>
<proteinExistence type="inferred from homology"/>
<keyword evidence="15" id="KW-1185">Reference proteome</keyword>
<evidence type="ECO:0000256" key="3">
    <source>
        <dbReference type="ARBA" id="ARBA00022490"/>
    </source>
</evidence>
<dbReference type="InterPro" id="IPR018220">
    <property type="entry name" value="Adenylosuccin_syn_GTP-bd"/>
</dbReference>
<evidence type="ECO:0000256" key="11">
    <source>
        <dbReference type="PROSITE-ProRule" id="PRU10134"/>
    </source>
</evidence>
<feature type="binding site" evidence="10">
    <location>
        <position position="40"/>
    </location>
    <ligand>
        <name>Mg(2+)</name>
        <dbReference type="ChEBI" id="CHEBI:18420"/>
    </ligand>
</feature>
<sequence length="486" mass="52926">MPVKIVLGSQWGDEGKGKLVDILCASASMCCRAAGGNNAGHTIVVNGITYDFHILPSGLINPSCKLNLIGAGCVVHLPSFFKELGALEQKGLQEVRQRVKISDRAQVCFDLHCAVDGISEEILRSKDAKSMIGTTKKGIGPCYSDKVGRRGVTMAMLISENGQWEKRLRTLHQTYTGTYGSDALSHYDLEAEIARTKDFRQELIKGDYIIDATPLLSKTIGNNGRAITTSSQFQQSPDQAAKTLESNGDTPAAGSELFSNVLIEGANALLLDIDHGTYPYVTSSNTGLGGVFTGLAGLSPLSLNHPDSSIIGVVKAYTTRVGSGPFPTELGTEVANVSTEDAHSGDQLQSIGREFGVTTGRKRRCGWLDLVLVKYSCQVNCYTHLNFTKLDVLDTFPEIRVAMSYEDRRTGQTISGFPADIDLIANENLDIVYKTFEGWQTETTGTREWDQLPDKAKAYIEFVEQEVGVPIKWIGTGPRREDMVVR</sequence>
<accession>A0AAN7T7R8</accession>
<dbReference type="Proteomes" id="UP001309876">
    <property type="component" value="Unassembled WGS sequence"/>
</dbReference>
<evidence type="ECO:0000256" key="7">
    <source>
        <dbReference type="ARBA" id="ARBA00022755"/>
    </source>
</evidence>
<comment type="function">
    <text evidence="1">Plays an important role in the de novo pathway and in the salvage pathway of purine nucleotide biosynthesis. Catalyzes the first committed step in the biosynthesis of AMP from IMP.</text>
</comment>
<dbReference type="GO" id="GO:0044208">
    <property type="term" value="P:'de novo' AMP biosynthetic process"/>
    <property type="evidence" value="ECO:0007669"/>
    <property type="project" value="UniProtKB-UniRule"/>
</dbReference>
<dbReference type="InterPro" id="IPR042111">
    <property type="entry name" value="Adenylosuccinate_synth_dom3"/>
</dbReference>
<evidence type="ECO:0000256" key="5">
    <source>
        <dbReference type="ARBA" id="ARBA00022723"/>
    </source>
</evidence>
<dbReference type="PROSITE" id="PS00513">
    <property type="entry name" value="ADENYLOSUCCIN_SYN_2"/>
    <property type="match status" value="1"/>
</dbReference>
<reference evidence="14 15" key="1">
    <citation type="submission" date="2023-08" db="EMBL/GenBank/DDBJ databases">
        <title>Black Yeasts Isolated from many extreme environments.</title>
        <authorList>
            <person name="Coleine C."/>
            <person name="Stajich J.E."/>
            <person name="Selbmann L."/>
        </authorList>
    </citation>
    <scope>NUCLEOTIDE SEQUENCE [LARGE SCALE GENOMIC DNA]</scope>
    <source>
        <strain evidence="14 15">CCFEE 5910</strain>
    </source>
</reference>
<gene>
    <name evidence="14" type="primary">ADE12</name>
    <name evidence="14" type="ORF">LTR05_001406</name>
</gene>
<dbReference type="HAMAP" id="MF_00011">
    <property type="entry name" value="Adenylosucc_synth"/>
    <property type="match status" value="1"/>
</dbReference>
<feature type="binding site" evidence="10">
    <location>
        <position position="267"/>
    </location>
    <ligand>
        <name>IMP</name>
        <dbReference type="ChEBI" id="CHEBI:58053"/>
    </ligand>
</feature>
<keyword evidence="9 10" id="KW-0342">GTP-binding</keyword>
<dbReference type="AlphaFoldDB" id="A0AAN7T7R8"/>
<dbReference type="CDD" id="cd03108">
    <property type="entry name" value="AdSS"/>
    <property type="match status" value="1"/>
</dbReference>
<comment type="catalytic activity">
    <reaction evidence="10 12">
        <text>IMP + L-aspartate + GTP = N(6)-(1,2-dicarboxyethyl)-AMP + GDP + phosphate + 2 H(+)</text>
        <dbReference type="Rhea" id="RHEA:15753"/>
        <dbReference type="ChEBI" id="CHEBI:15378"/>
        <dbReference type="ChEBI" id="CHEBI:29991"/>
        <dbReference type="ChEBI" id="CHEBI:37565"/>
        <dbReference type="ChEBI" id="CHEBI:43474"/>
        <dbReference type="ChEBI" id="CHEBI:57567"/>
        <dbReference type="ChEBI" id="CHEBI:58053"/>
        <dbReference type="ChEBI" id="CHEBI:58189"/>
        <dbReference type="EC" id="6.3.4.4"/>
    </reaction>
</comment>
<feature type="binding site" evidence="10">
    <location>
        <begin position="475"/>
        <end position="477"/>
    </location>
    <ligand>
        <name>GTP</name>
        <dbReference type="ChEBI" id="CHEBI:37565"/>
    </ligand>
</feature>
<dbReference type="FunFam" id="3.90.170.10:FF:000001">
    <property type="entry name" value="Adenylosuccinate synthetase"/>
    <property type="match status" value="1"/>
</dbReference>
<comment type="caution">
    <text evidence="14">The sequence shown here is derived from an EMBL/GenBank/DDBJ whole genome shotgun (WGS) entry which is preliminary data.</text>
</comment>
<dbReference type="GO" id="GO:0005737">
    <property type="term" value="C:cytoplasm"/>
    <property type="evidence" value="ECO:0007669"/>
    <property type="project" value="UniProtKB-SubCell"/>
</dbReference>
<dbReference type="PANTHER" id="PTHR11846">
    <property type="entry name" value="ADENYLOSUCCINATE SYNTHETASE"/>
    <property type="match status" value="1"/>
</dbReference>
<feature type="binding site" evidence="10">
    <location>
        <position position="13"/>
    </location>
    <ligand>
        <name>Mg(2+)</name>
        <dbReference type="ChEBI" id="CHEBI:18420"/>
    </ligand>
</feature>
<dbReference type="Gene3D" id="3.90.170.10">
    <property type="entry name" value="Adenylosuccinate Synthetase, subunit A, domain 3"/>
    <property type="match status" value="1"/>
</dbReference>
<feature type="binding site" evidence="10">
    <location>
        <position position="363"/>
    </location>
    <ligand>
        <name>GTP</name>
        <dbReference type="ChEBI" id="CHEBI:37565"/>
    </ligand>
</feature>
<keyword evidence="8 10" id="KW-0460">Magnesium</keyword>
<keyword evidence="4 10" id="KW-0436">Ligase</keyword>
<comment type="cofactor">
    <cofactor evidence="10">
        <name>Mg(2+)</name>
        <dbReference type="ChEBI" id="CHEBI:18420"/>
    </cofactor>
    <text evidence="10">Binds 1 Mg(2+) ion per subunit.</text>
</comment>
<evidence type="ECO:0000256" key="8">
    <source>
        <dbReference type="ARBA" id="ARBA00022842"/>
    </source>
</evidence>
<dbReference type="SMART" id="SM00788">
    <property type="entry name" value="Adenylsucc_synt"/>
    <property type="match status" value="1"/>
</dbReference>
<evidence type="ECO:0000256" key="9">
    <source>
        <dbReference type="ARBA" id="ARBA00023134"/>
    </source>
</evidence>
<evidence type="ECO:0000256" key="4">
    <source>
        <dbReference type="ARBA" id="ARBA00022598"/>
    </source>
</evidence>
<comment type="function">
    <text evidence="10">Plays an important role in the de novo pathway and in the salvage pathway of purine nucleotide biosynthesis. Catalyzes the first commited step in the biosynthesis of AMP from IMP.</text>
</comment>
<comment type="similarity">
    <text evidence="10 12">Belongs to the adenylosuccinate synthetase family.</text>
</comment>
<dbReference type="PANTHER" id="PTHR11846:SF0">
    <property type="entry name" value="ADENYLOSUCCINATE SYNTHETASE"/>
    <property type="match status" value="1"/>
</dbReference>
<dbReference type="SUPFAM" id="SSF52540">
    <property type="entry name" value="P-loop containing nucleoside triphosphate hydrolases"/>
    <property type="match status" value="1"/>
</dbReference>
<dbReference type="GO" id="GO:0046040">
    <property type="term" value="P:IMP metabolic process"/>
    <property type="evidence" value="ECO:0007669"/>
    <property type="project" value="TreeGrafter"/>
</dbReference>
<evidence type="ECO:0000256" key="10">
    <source>
        <dbReference type="HAMAP-Rule" id="MF_03125"/>
    </source>
</evidence>
<dbReference type="InterPro" id="IPR033128">
    <property type="entry name" value="Adenylosuccin_syn_Lys_AS"/>
</dbReference>
<dbReference type="InterPro" id="IPR042110">
    <property type="entry name" value="Adenylosuccinate_synth_dom2"/>
</dbReference>
<dbReference type="PROSITE" id="PS01266">
    <property type="entry name" value="ADENYLOSUCCIN_SYN_1"/>
    <property type="match status" value="1"/>
</dbReference>
<feature type="active site" description="Proton acceptor" evidence="10">
    <location>
        <position position="13"/>
    </location>
</feature>
<dbReference type="EC" id="6.3.4.4" evidence="10 12"/>
<organism evidence="14 15">
    <name type="scientific">Lithohypha guttulata</name>
    <dbReference type="NCBI Taxonomy" id="1690604"/>
    <lineage>
        <taxon>Eukaryota</taxon>
        <taxon>Fungi</taxon>
        <taxon>Dikarya</taxon>
        <taxon>Ascomycota</taxon>
        <taxon>Pezizomycotina</taxon>
        <taxon>Eurotiomycetes</taxon>
        <taxon>Chaetothyriomycetidae</taxon>
        <taxon>Chaetothyriales</taxon>
        <taxon>Trichomeriaceae</taxon>
        <taxon>Lithohypha</taxon>
    </lineage>
</organism>
<dbReference type="GO" id="GO:0004019">
    <property type="term" value="F:adenylosuccinate synthase activity"/>
    <property type="evidence" value="ECO:0007669"/>
    <property type="project" value="UniProtKB-UniRule"/>
</dbReference>
<evidence type="ECO:0000256" key="2">
    <source>
        <dbReference type="ARBA" id="ARBA00011738"/>
    </source>
</evidence>
<dbReference type="InterPro" id="IPR042109">
    <property type="entry name" value="Adenylosuccinate_synth_dom1"/>
</dbReference>
<evidence type="ECO:0000256" key="13">
    <source>
        <dbReference type="SAM" id="MobiDB-lite"/>
    </source>
</evidence>
<comment type="subcellular location">
    <subcellularLocation>
        <location evidence="10">Cytoplasm</location>
    </subcellularLocation>
</comment>
<name>A0AAN7T7R8_9EURO</name>
<evidence type="ECO:0000256" key="12">
    <source>
        <dbReference type="RuleBase" id="RU000520"/>
    </source>
</evidence>
<feature type="binding site" evidence="10">
    <location>
        <begin position="38"/>
        <end position="41"/>
    </location>
    <ligand>
        <name>IMP</name>
        <dbReference type="ChEBI" id="CHEBI:58053"/>
    </ligand>
</feature>
<feature type="region of interest" description="Disordered" evidence="13">
    <location>
        <begin position="229"/>
        <end position="249"/>
    </location>
</feature>
<keyword evidence="6 10" id="KW-0547">Nucleotide-binding</keyword>
<dbReference type="GO" id="GO:0000287">
    <property type="term" value="F:magnesium ion binding"/>
    <property type="evidence" value="ECO:0007669"/>
    <property type="project" value="UniProtKB-UniRule"/>
</dbReference>
<dbReference type="Gene3D" id="3.40.440.10">
    <property type="entry name" value="Adenylosuccinate Synthetase, subunit A, domain 1"/>
    <property type="match status" value="1"/>
</dbReference>
<dbReference type="GO" id="GO:0005525">
    <property type="term" value="F:GTP binding"/>
    <property type="evidence" value="ECO:0007669"/>
    <property type="project" value="UniProtKB-UniRule"/>
</dbReference>
<dbReference type="NCBIfam" id="NF002223">
    <property type="entry name" value="PRK01117.1"/>
    <property type="match status" value="1"/>
</dbReference>
<comment type="function">
    <text evidence="12">Plays an important role in the de novo pathway of purine nucleotide biosynthesis.</text>
</comment>
<feature type="active site" description="Proton donor" evidence="10">
    <location>
        <position position="41"/>
    </location>
</feature>
<protein>
    <recommendedName>
        <fullName evidence="10 12">Adenylosuccinate synthetase</fullName>
        <shortName evidence="10">AMPSase</shortName>
        <shortName evidence="10">AdSS</shortName>
        <ecNumber evidence="10 12">6.3.4.4</ecNumber>
    </recommendedName>
    <alternativeName>
        <fullName evidence="10">IMP--aspartate ligase</fullName>
    </alternativeName>
</protein>
<evidence type="ECO:0000313" key="15">
    <source>
        <dbReference type="Proteomes" id="UP001309876"/>
    </source>
</evidence>
<keyword evidence="7 10" id="KW-0658">Purine biosynthesis</keyword>
<feature type="binding site" evidence="10">
    <location>
        <position position="361"/>
    </location>
    <ligand>
        <name>IMP</name>
        <dbReference type="ChEBI" id="CHEBI:58053"/>
    </ligand>
</feature>
<evidence type="ECO:0000313" key="14">
    <source>
        <dbReference type="EMBL" id="KAK5091225.1"/>
    </source>
</evidence>
<feature type="binding site" evidence="10">
    <location>
        <begin position="40"/>
        <end position="42"/>
    </location>
    <ligand>
        <name>GTP</name>
        <dbReference type="ChEBI" id="CHEBI:37565"/>
    </ligand>
</feature>
<feature type="binding site" evidence="10">
    <location>
        <begin position="389"/>
        <end position="391"/>
    </location>
    <ligand>
        <name>GTP</name>
        <dbReference type="ChEBI" id="CHEBI:37565"/>
    </ligand>
</feature>
<feature type="binding site" evidence="10">
    <location>
        <begin position="12"/>
        <end position="18"/>
    </location>
    <ligand>
        <name>GTP</name>
        <dbReference type="ChEBI" id="CHEBI:37565"/>
    </ligand>
</feature>
<feature type="binding site" evidence="10">
    <location>
        <position position="135"/>
    </location>
    <ligand>
        <name>IMP</name>
        <dbReference type="ChEBI" id="CHEBI:58053"/>
    </ligand>
</feature>
<feature type="binding site" evidence="10">
    <location>
        <begin position="13"/>
        <end position="16"/>
    </location>
    <ligand>
        <name>IMP</name>
        <dbReference type="ChEBI" id="CHEBI:58053"/>
    </ligand>
</feature>
<evidence type="ECO:0000256" key="1">
    <source>
        <dbReference type="ARBA" id="ARBA00003779"/>
    </source>
</evidence>
<dbReference type="InterPro" id="IPR027417">
    <property type="entry name" value="P-loop_NTPase"/>
</dbReference>
<keyword evidence="3 10" id="KW-0963">Cytoplasm</keyword>
<feature type="binding site" evidence="10">
    <location>
        <begin position="357"/>
        <end position="363"/>
    </location>
    <ligand>
        <name>substrate</name>
    </ligand>
</feature>
<evidence type="ECO:0000256" key="6">
    <source>
        <dbReference type="ARBA" id="ARBA00022741"/>
    </source>
</evidence>
<dbReference type="EMBL" id="JAVRRJ010000001">
    <property type="protein sequence ID" value="KAK5091225.1"/>
    <property type="molecule type" value="Genomic_DNA"/>
</dbReference>